<evidence type="ECO:0000259" key="1">
    <source>
        <dbReference type="PROSITE" id="PS51782"/>
    </source>
</evidence>
<dbReference type="Pfam" id="PF08486">
    <property type="entry name" value="SpoIID"/>
    <property type="match status" value="1"/>
</dbReference>
<feature type="domain" description="LysM" evidence="1">
    <location>
        <begin position="33"/>
        <end position="77"/>
    </location>
</feature>
<dbReference type="SMART" id="SM00257">
    <property type="entry name" value="LysM"/>
    <property type="match status" value="3"/>
</dbReference>
<dbReference type="AlphaFoldDB" id="A0A381P477"/>
<dbReference type="InterPro" id="IPR036779">
    <property type="entry name" value="LysM_dom_sf"/>
</dbReference>
<dbReference type="InterPro" id="IPR018392">
    <property type="entry name" value="LysM"/>
</dbReference>
<sequence>MAANGISDPDRVYMGQRLVIPGVGATPTTLPTMVVVVQRGDSLSAIAVEYGVSLPALIEANNITDPDTVHVGQELLVPGATRPVTPVGPVVVTVRSGDSLSAIAAEYGVSVSALMIQNGISDPDRLAIGQELTIPGSMPPTSTLPPLIVTVVSGDSLSKIAAEYGVTVSAMMDENGISNPDLLSIGQQLRIPGQFAPPVYSIDYGPVVVEGRGWGHGRGMGQYGALGYAVDEGWGRDQILDHYYGGTTPMVVPDVEIGIRLLSNDNKATTVHLSDGVLLVAGLQGPWTVVDATAVRLVLDGDVDRYHVYSGSSCGGGFTDTGLLVNSPVARIAPAWPTGSTPYSTGGVASTADGVAYDLVDQATAGLDQTLQLCEGATSATWYRGEIRAARYGARQRTVNWVAVEQYLRSVVPSEMPSVWSEMGDGAGQEALEAQAVAARSYALAEVRYEYAKTCDTIRCQVYSGRRSRRGSSGWDHETAETDAAVTATTGMVRLMDGIVSRTEFSASTGGHTVTADFVGVVDAGDDVSINPVHRWTDEVDATRVADTFGLGPLYEIEVVERDGFGDDGGRAVEVELRARDGNRFVVSGNRFRREFGLRSNWFGVAYGPPDAGSAFPDPQVDEYRVTTGYSVEDLASIQAAADHLQMTTPEFQRAAVWVVAFLVNLSGGATNPVDAPAVTGSEKVTTAYFAAASDQQAMEQVAAGFGLNGAEAQAVSVTLLVFLVGLAGAAGR</sequence>
<feature type="domain" description="LysM" evidence="1">
    <location>
        <begin position="147"/>
        <end position="191"/>
    </location>
</feature>
<dbReference type="EMBL" id="UINC01000789">
    <property type="protein sequence ID" value="SUZ61237.1"/>
    <property type="molecule type" value="Genomic_DNA"/>
</dbReference>
<feature type="domain" description="LysM" evidence="1">
    <location>
        <begin position="90"/>
        <end position="134"/>
    </location>
</feature>
<organism evidence="2">
    <name type="scientific">marine metagenome</name>
    <dbReference type="NCBI Taxonomy" id="408172"/>
    <lineage>
        <taxon>unclassified sequences</taxon>
        <taxon>metagenomes</taxon>
        <taxon>ecological metagenomes</taxon>
    </lineage>
</organism>
<proteinExistence type="predicted"/>
<dbReference type="SUPFAM" id="SSF54106">
    <property type="entry name" value="LysM domain"/>
    <property type="match status" value="3"/>
</dbReference>
<name>A0A381P477_9ZZZZ</name>
<dbReference type="Gene3D" id="3.10.350.10">
    <property type="entry name" value="LysM domain"/>
    <property type="match status" value="3"/>
</dbReference>
<protein>
    <recommendedName>
        <fullName evidence="1">LysM domain-containing protein</fullName>
    </recommendedName>
</protein>
<dbReference type="Pfam" id="PF01476">
    <property type="entry name" value="LysM"/>
    <property type="match status" value="4"/>
</dbReference>
<accession>A0A381P477</accession>
<gene>
    <name evidence="2" type="ORF">METZ01_LOCUS14091</name>
</gene>
<dbReference type="PANTHER" id="PTHR33734:SF22">
    <property type="entry name" value="MEMBRANE-BOUND LYTIC MUREIN TRANSGLYCOSYLASE D"/>
    <property type="match status" value="1"/>
</dbReference>
<dbReference type="PROSITE" id="PS51782">
    <property type="entry name" value="LYSM"/>
    <property type="match status" value="3"/>
</dbReference>
<reference evidence="2" key="1">
    <citation type="submission" date="2018-05" db="EMBL/GenBank/DDBJ databases">
        <authorList>
            <person name="Lanie J.A."/>
            <person name="Ng W.-L."/>
            <person name="Kazmierczak K.M."/>
            <person name="Andrzejewski T.M."/>
            <person name="Davidsen T.M."/>
            <person name="Wayne K.J."/>
            <person name="Tettelin H."/>
            <person name="Glass J.I."/>
            <person name="Rusch D."/>
            <person name="Podicherti R."/>
            <person name="Tsui H.-C.T."/>
            <person name="Winkler M.E."/>
        </authorList>
    </citation>
    <scope>NUCLEOTIDE SEQUENCE</scope>
</reference>
<evidence type="ECO:0000313" key="2">
    <source>
        <dbReference type="EMBL" id="SUZ61237.1"/>
    </source>
</evidence>
<dbReference type="InterPro" id="IPR013693">
    <property type="entry name" value="SpoIID/LytB_N"/>
</dbReference>
<dbReference type="PANTHER" id="PTHR33734">
    <property type="entry name" value="LYSM DOMAIN-CONTAINING GPI-ANCHORED PROTEIN 2"/>
    <property type="match status" value="1"/>
</dbReference>
<dbReference type="CDD" id="cd00118">
    <property type="entry name" value="LysM"/>
    <property type="match status" value="3"/>
</dbReference>